<dbReference type="Proteomes" id="UP000446768">
    <property type="component" value="Unassembled WGS sequence"/>
</dbReference>
<sequence length="166" mass="17750">MKHEGRGVIRIGDKTSHGGQVISASSGTVVMGKLAALDGDMSVCPQCKGKFALKPDGAGARHEGKPYAYHDDVTECGARLISSLVSSGGAGASDEEEQTEELHDSGFDDRFVLLSQAGDPVPFIEYAIERENGKIEYGKTNEKGETHLLSLTAKPEQIRIYIANDI</sequence>
<organism evidence="1 2">
    <name type="scientific">Pseudoduganella rivuli</name>
    <dbReference type="NCBI Taxonomy" id="2666085"/>
    <lineage>
        <taxon>Bacteria</taxon>
        <taxon>Pseudomonadati</taxon>
        <taxon>Pseudomonadota</taxon>
        <taxon>Betaproteobacteria</taxon>
        <taxon>Burkholderiales</taxon>
        <taxon>Oxalobacteraceae</taxon>
        <taxon>Telluria group</taxon>
        <taxon>Pseudoduganella</taxon>
    </lineage>
</organism>
<protein>
    <recommendedName>
        <fullName evidence="3">PAAR domain-containing protein</fullName>
    </recommendedName>
</protein>
<name>A0A7X2IUR0_9BURK</name>
<dbReference type="InterPro" id="IPR008727">
    <property type="entry name" value="PAAR_motif"/>
</dbReference>
<reference evidence="1 2" key="1">
    <citation type="submission" date="2019-11" db="EMBL/GenBank/DDBJ databases">
        <title>Novel species isolated from a subtropical stream in China.</title>
        <authorList>
            <person name="Lu H."/>
        </authorList>
    </citation>
    <scope>NUCLEOTIDE SEQUENCE [LARGE SCALE GENOMIC DNA]</scope>
    <source>
        <strain evidence="1 2">FT92W</strain>
    </source>
</reference>
<dbReference type="AlphaFoldDB" id="A0A7X2IUR0"/>
<dbReference type="EMBL" id="WKJJ01000030">
    <property type="protein sequence ID" value="MRV76294.1"/>
    <property type="molecule type" value="Genomic_DNA"/>
</dbReference>
<keyword evidence="2" id="KW-1185">Reference proteome</keyword>
<evidence type="ECO:0000313" key="2">
    <source>
        <dbReference type="Proteomes" id="UP000446768"/>
    </source>
</evidence>
<evidence type="ECO:0008006" key="3">
    <source>
        <dbReference type="Google" id="ProtNLM"/>
    </source>
</evidence>
<comment type="caution">
    <text evidence="1">The sequence shown here is derived from an EMBL/GenBank/DDBJ whole genome shotgun (WGS) entry which is preliminary data.</text>
</comment>
<proteinExistence type="predicted"/>
<accession>A0A7X2IUR0</accession>
<dbReference type="Pfam" id="PF05488">
    <property type="entry name" value="PAAR_motif"/>
    <property type="match status" value="1"/>
</dbReference>
<gene>
    <name evidence="1" type="ORF">GJ700_31750</name>
</gene>
<evidence type="ECO:0000313" key="1">
    <source>
        <dbReference type="EMBL" id="MRV76294.1"/>
    </source>
</evidence>
<dbReference type="CDD" id="cd14744">
    <property type="entry name" value="PAAR_CT_2"/>
    <property type="match status" value="1"/>
</dbReference>
<dbReference type="Gene3D" id="2.60.200.60">
    <property type="match status" value="1"/>
</dbReference>